<evidence type="ECO:0000313" key="2">
    <source>
        <dbReference type="EMBL" id="MDI6105605.1"/>
    </source>
</evidence>
<name>A0ABT6X193_9ACTN</name>
<feature type="region of interest" description="Disordered" evidence="1">
    <location>
        <begin position="60"/>
        <end position="91"/>
    </location>
</feature>
<gene>
    <name evidence="2" type="ORF">QLQ12_44200</name>
</gene>
<feature type="region of interest" description="Disordered" evidence="1">
    <location>
        <begin position="143"/>
        <end position="193"/>
    </location>
</feature>
<reference evidence="2 3" key="1">
    <citation type="submission" date="2023-05" db="EMBL/GenBank/DDBJ databases">
        <title>Actinoplanes sp. NEAU-A12 genome sequencing.</title>
        <authorList>
            <person name="Wang Z.-S."/>
        </authorList>
    </citation>
    <scope>NUCLEOTIDE SEQUENCE [LARGE SCALE GENOMIC DNA]</scope>
    <source>
        <strain evidence="2 3">NEAU-A12</strain>
    </source>
</reference>
<evidence type="ECO:0000256" key="1">
    <source>
        <dbReference type="SAM" id="MobiDB-lite"/>
    </source>
</evidence>
<keyword evidence="3" id="KW-1185">Reference proteome</keyword>
<sequence length="494" mass="51923">MTLAFAHVNPPLLTDGISDLIPQHWRDDAGHRIRGPATQFVGQGCCGVLLVKRVPLRDPERRTENVGPAEVPPGSPGRVRCRRNGPDPGRPNENRWVFGCLPTSKADAMPVDRMAWSRGLAFVLVAASCLAAGGCTGSDELESAGPMNASRHPLAASGSPSVDPIRSEPTPGDPVPETVATWSSAAQPVRTSGTRLPVAAARSRLASPSPSGLSTPVASTSPVALPAVLPPGGQPTATLAPSGSATPHRRFPRGWIQYVGDGVDWGGTEPDCRDTHVAGANGLTVTVERLQLADLCFTGFARSPVPVMTLISPTGAREVFTGEWQSPGDWVWRLQPGLAGGPLPGIGTYTIEVAGHLQESGGVKKAVVSSGRVIVVPARLPRVAFSGGRGQWTTSLYRGEAILVQVAGYPPDSEVHIAVDDDNHRPAARLPSVRVGRNGEGAVRWSVPTTAASGWHVMRLRPSPEEPYWCWVETCAAFAVTEEVGRQPSGGASP</sequence>
<evidence type="ECO:0000313" key="3">
    <source>
        <dbReference type="Proteomes" id="UP001241758"/>
    </source>
</evidence>
<dbReference type="EMBL" id="JASCTH010000049">
    <property type="protein sequence ID" value="MDI6105605.1"/>
    <property type="molecule type" value="Genomic_DNA"/>
</dbReference>
<protein>
    <submittedName>
        <fullName evidence="2">Uncharacterized protein</fullName>
    </submittedName>
</protein>
<dbReference type="RefSeq" id="WP_282767071.1">
    <property type="nucleotide sequence ID" value="NZ_JASCTH010000049.1"/>
</dbReference>
<organism evidence="2 3">
    <name type="scientific">Actinoplanes sandaracinus</name>
    <dbReference type="NCBI Taxonomy" id="3045177"/>
    <lineage>
        <taxon>Bacteria</taxon>
        <taxon>Bacillati</taxon>
        <taxon>Actinomycetota</taxon>
        <taxon>Actinomycetes</taxon>
        <taxon>Micromonosporales</taxon>
        <taxon>Micromonosporaceae</taxon>
        <taxon>Actinoplanes</taxon>
    </lineage>
</organism>
<proteinExistence type="predicted"/>
<comment type="caution">
    <text evidence="2">The sequence shown here is derived from an EMBL/GenBank/DDBJ whole genome shotgun (WGS) entry which is preliminary data.</text>
</comment>
<accession>A0ABT6X193</accession>
<dbReference type="Proteomes" id="UP001241758">
    <property type="component" value="Unassembled WGS sequence"/>
</dbReference>
<feature type="compositionally biased region" description="Polar residues" evidence="1">
    <location>
        <begin position="180"/>
        <end position="193"/>
    </location>
</feature>